<keyword evidence="1" id="KW-0472">Membrane</keyword>
<keyword evidence="1" id="KW-0812">Transmembrane</keyword>
<feature type="transmembrane region" description="Helical" evidence="1">
    <location>
        <begin position="20"/>
        <end position="42"/>
    </location>
</feature>
<evidence type="ECO:0000313" key="2">
    <source>
        <dbReference type="EMBL" id="PJA20591.1"/>
    </source>
</evidence>
<reference evidence="3" key="1">
    <citation type="submission" date="2017-09" db="EMBL/GenBank/DDBJ databases">
        <title>Depth-based differentiation of microbial function through sediment-hosted aquifers and enrichment of novel symbionts in the deep terrestrial subsurface.</title>
        <authorList>
            <person name="Probst A.J."/>
            <person name="Ladd B."/>
            <person name="Jarett J.K."/>
            <person name="Geller-Mcgrath D.E."/>
            <person name="Sieber C.M.K."/>
            <person name="Emerson J.B."/>
            <person name="Anantharaman K."/>
            <person name="Thomas B.C."/>
            <person name="Malmstrom R."/>
            <person name="Stieglmeier M."/>
            <person name="Klingl A."/>
            <person name="Woyke T."/>
            <person name="Ryan C.M."/>
            <person name="Banfield J.F."/>
        </authorList>
    </citation>
    <scope>NUCLEOTIDE SEQUENCE [LARGE SCALE GENOMIC DNA]</scope>
</reference>
<gene>
    <name evidence="2" type="ORF">COX60_01280</name>
</gene>
<name>A0A2M7W4B0_9BACT</name>
<dbReference type="Proteomes" id="UP000230137">
    <property type="component" value="Unassembled WGS sequence"/>
</dbReference>
<feature type="transmembrane region" description="Helical" evidence="1">
    <location>
        <begin position="54"/>
        <end position="81"/>
    </location>
</feature>
<keyword evidence="1" id="KW-1133">Transmembrane helix</keyword>
<comment type="caution">
    <text evidence="2">The sequence shown here is derived from an EMBL/GenBank/DDBJ whole genome shotgun (WGS) entry which is preliminary data.</text>
</comment>
<accession>A0A2M7W4B0</accession>
<dbReference type="AlphaFoldDB" id="A0A2M7W4B0"/>
<sequence length="152" mass="18140">MKTNLFLFVALGLLVGWVQSIFFSLNIFVNLYLLIGIILLIIDKKSQLKLTIFLFTYSILIINSSYFGLIFILIYLWLIIAKYLLNYYHNFSIFPKILIIFLLVLFWHLIFWVIFKPSFWQTIFLYVLIETSIILLMISFYNSKQKKLIITS</sequence>
<proteinExistence type="predicted"/>
<evidence type="ECO:0000256" key="1">
    <source>
        <dbReference type="SAM" id="Phobius"/>
    </source>
</evidence>
<organism evidence="2 3">
    <name type="scientific">Candidatus Berkelbacteria bacterium CG_4_10_14_0_2_um_filter_35_9_33_12</name>
    <dbReference type="NCBI Taxonomy" id="1974499"/>
    <lineage>
        <taxon>Bacteria</taxon>
        <taxon>Candidatus Berkelbacteria</taxon>
    </lineage>
</organism>
<protein>
    <submittedName>
        <fullName evidence="2">Uncharacterized protein</fullName>
    </submittedName>
</protein>
<dbReference type="EMBL" id="PFQF01000023">
    <property type="protein sequence ID" value="PJA20591.1"/>
    <property type="molecule type" value="Genomic_DNA"/>
</dbReference>
<evidence type="ECO:0000313" key="3">
    <source>
        <dbReference type="Proteomes" id="UP000230137"/>
    </source>
</evidence>
<feature type="transmembrane region" description="Helical" evidence="1">
    <location>
        <begin position="93"/>
        <end position="115"/>
    </location>
</feature>
<feature type="transmembrane region" description="Helical" evidence="1">
    <location>
        <begin position="122"/>
        <end position="141"/>
    </location>
</feature>